<gene>
    <name evidence="7" type="ORF">SAMN04487788_3022</name>
</gene>
<protein>
    <submittedName>
        <fullName evidence="7">Formiminoglutamase</fullName>
    </submittedName>
</protein>
<keyword evidence="4" id="KW-0464">Manganese</keyword>
<evidence type="ECO:0000313" key="7">
    <source>
        <dbReference type="EMBL" id="SDP32170.1"/>
    </source>
</evidence>
<dbReference type="Pfam" id="PF00491">
    <property type="entry name" value="Arginase"/>
    <property type="match status" value="2"/>
</dbReference>
<keyword evidence="2" id="KW-0378">Hydrolase</keyword>
<dbReference type="InterPro" id="IPR023696">
    <property type="entry name" value="Ureohydrolase_dom_sf"/>
</dbReference>
<feature type="region of interest" description="Disordered" evidence="6">
    <location>
        <begin position="1"/>
        <end position="22"/>
    </location>
</feature>
<dbReference type="PANTHER" id="PTHR11358">
    <property type="entry name" value="ARGINASE/AGMATINASE"/>
    <property type="match status" value="1"/>
</dbReference>
<dbReference type="SUPFAM" id="SSF52768">
    <property type="entry name" value="Arginase/deacetylase"/>
    <property type="match status" value="1"/>
</dbReference>
<dbReference type="EMBL" id="FNJN01000007">
    <property type="protein sequence ID" value="SDP32170.1"/>
    <property type="molecule type" value="Genomic_DNA"/>
</dbReference>
<evidence type="ECO:0000256" key="2">
    <source>
        <dbReference type="ARBA" id="ARBA00022801"/>
    </source>
</evidence>
<dbReference type="PRINTS" id="PR00116">
    <property type="entry name" value="ARGINASE"/>
</dbReference>
<dbReference type="InterPro" id="IPR006035">
    <property type="entry name" value="Ureohydrolase"/>
</dbReference>
<proteinExistence type="inferred from homology"/>
<dbReference type="AlphaFoldDB" id="A0A1H0RRY4"/>
<comment type="similarity">
    <text evidence="5">Belongs to the arginase family.</text>
</comment>
<name>A0A1H0RRY4_MICTS</name>
<dbReference type="GO" id="GO:0046872">
    <property type="term" value="F:metal ion binding"/>
    <property type="evidence" value="ECO:0007669"/>
    <property type="project" value="UniProtKB-KW"/>
</dbReference>
<keyword evidence="3" id="KW-0369">Histidine metabolism</keyword>
<feature type="region of interest" description="Disordered" evidence="6">
    <location>
        <begin position="227"/>
        <end position="246"/>
    </location>
</feature>
<reference evidence="7 8" key="1">
    <citation type="submission" date="2016-10" db="EMBL/GenBank/DDBJ databases">
        <authorList>
            <person name="de Groot N.N."/>
        </authorList>
    </citation>
    <scope>NUCLEOTIDE SEQUENCE [LARGE SCALE GENOMIC DNA]</scope>
    <source>
        <strain evidence="7 8">StLB037</strain>
    </source>
</reference>
<keyword evidence="1" id="KW-0479">Metal-binding</keyword>
<evidence type="ECO:0000256" key="1">
    <source>
        <dbReference type="ARBA" id="ARBA00022723"/>
    </source>
</evidence>
<sequence length="335" mass="34266">MSALSVDPLWPRAGDWPAPDEKTAPDAVLLGIPAWRTSLSPTGAGETPAAVREALRRFSPTVLGPPPLDLTAALTIADAGDVDDPDGRDGEARVRAAVAALSAARLVIALGGDNSATYGVAQGRGVGGLITLDAHFDLRDGESNGSPVRRLIADGLDPRRIVQIGIADFANSAAYAQRALDAGITVITLDEVRRRGIDEVVAEALRIARGTGVSPANGPVEWADGHAVASPTDDPTTRTSAPAPGHAAAAASGIHLDIDVDVCDRSVAPGCPASVPGGLAAWELRALARGLARDPGVTSADIVEVDATADTPDARTVRLAALCVLELLAGMAERR</sequence>
<dbReference type="GO" id="GO:0006547">
    <property type="term" value="P:L-histidine metabolic process"/>
    <property type="evidence" value="ECO:0007669"/>
    <property type="project" value="UniProtKB-KW"/>
</dbReference>
<dbReference type="GO" id="GO:0008783">
    <property type="term" value="F:agmatinase activity"/>
    <property type="evidence" value="ECO:0007669"/>
    <property type="project" value="TreeGrafter"/>
</dbReference>
<accession>A0A1H0RRY4</accession>
<evidence type="ECO:0000256" key="3">
    <source>
        <dbReference type="ARBA" id="ARBA00022808"/>
    </source>
</evidence>
<evidence type="ECO:0000256" key="6">
    <source>
        <dbReference type="SAM" id="MobiDB-lite"/>
    </source>
</evidence>
<dbReference type="Proteomes" id="UP000186456">
    <property type="component" value="Unassembled WGS sequence"/>
</dbReference>
<dbReference type="Gene3D" id="3.40.800.10">
    <property type="entry name" value="Ureohydrolase domain"/>
    <property type="match status" value="2"/>
</dbReference>
<dbReference type="GO" id="GO:0033389">
    <property type="term" value="P:putrescine biosynthetic process from arginine, via agmatine"/>
    <property type="evidence" value="ECO:0007669"/>
    <property type="project" value="TreeGrafter"/>
</dbReference>
<dbReference type="PIRSF" id="PIRSF036979">
    <property type="entry name" value="Arginase"/>
    <property type="match status" value="1"/>
</dbReference>
<dbReference type="RefSeq" id="WP_081349878.1">
    <property type="nucleotide sequence ID" value="NZ_FNJN01000007.1"/>
</dbReference>
<evidence type="ECO:0000256" key="5">
    <source>
        <dbReference type="PROSITE-ProRule" id="PRU00742"/>
    </source>
</evidence>
<dbReference type="PROSITE" id="PS51409">
    <property type="entry name" value="ARGINASE_2"/>
    <property type="match status" value="1"/>
</dbReference>
<evidence type="ECO:0000313" key="8">
    <source>
        <dbReference type="Proteomes" id="UP000186456"/>
    </source>
</evidence>
<dbReference type="PANTHER" id="PTHR11358:SF35">
    <property type="entry name" value="FORMIMIDOYLGLUTAMASE"/>
    <property type="match status" value="1"/>
</dbReference>
<evidence type="ECO:0000256" key="4">
    <source>
        <dbReference type="ARBA" id="ARBA00023211"/>
    </source>
</evidence>
<organism evidence="7 8">
    <name type="scientific">Microbacterium testaceum (strain StLB037)</name>
    <dbReference type="NCBI Taxonomy" id="979556"/>
    <lineage>
        <taxon>Bacteria</taxon>
        <taxon>Bacillati</taxon>
        <taxon>Actinomycetota</taxon>
        <taxon>Actinomycetes</taxon>
        <taxon>Micrococcales</taxon>
        <taxon>Microbacteriaceae</taxon>
        <taxon>Microbacterium</taxon>
    </lineage>
</organism>